<keyword evidence="1" id="KW-0472">Membrane</keyword>
<feature type="transmembrane region" description="Helical" evidence="1">
    <location>
        <begin position="113"/>
        <end position="130"/>
    </location>
</feature>
<feature type="transmembrane region" description="Helical" evidence="1">
    <location>
        <begin position="89"/>
        <end position="107"/>
    </location>
</feature>
<keyword evidence="1" id="KW-1133">Transmembrane helix</keyword>
<proteinExistence type="predicted"/>
<sequence>MRKLYSFASGWTISPYNALLSASALSRDLRNAAFSVVVDGIRIKEALKDELLKPFLAGADFSSMLNLYRRMISSKMEELMKTIERKIELFVTVGFLLSMLISANIMMRKVDPVLLVLLFLVPIVILLRTGRIDLALPKDHESVDLLASCLERGNGRTRALVESGLGEKELICGNLTLKDYLKRSDSAWSKVLLSAGNRTRAVMILRDISDIGRVSWEISRRFEQFRGQKLLEMSIISAAVAASIPVVSAVMGRGSTAILAGILSLLFMLIPARMLGLWAHVLLSYTTSFTIMYMISYNLI</sequence>
<name>A0A3R9RMH3_9CREN</name>
<protein>
    <submittedName>
        <fullName evidence="2">Uncharacterized protein</fullName>
    </submittedName>
</protein>
<keyword evidence="1" id="KW-0812">Transmembrane</keyword>
<reference evidence="2 3" key="1">
    <citation type="submission" date="2018-10" db="EMBL/GenBank/DDBJ databases">
        <title>Co-occurring genomic capacity for anaerobic methane metabolism and dissimilatory sulfite reduction discovered in the Korarchaeota.</title>
        <authorList>
            <person name="Mckay L.J."/>
            <person name="Dlakic M."/>
            <person name="Fields M.W."/>
            <person name="Delmont T.O."/>
            <person name="Eren A.M."/>
            <person name="Jay Z.J."/>
            <person name="Klingelsmith K.B."/>
            <person name="Rusch D.B."/>
            <person name="Inskeep W.P."/>
        </authorList>
    </citation>
    <scope>NUCLEOTIDE SEQUENCE [LARGE SCALE GENOMIC DNA]</scope>
    <source>
        <strain evidence="2 3">MDKW</strain>
    </source>
</reference>
<evidence type="ECO:0000313" key="2">
    <source>
        <dbReference type="EMBL" id="RSN73797.1"/>
    </source>
</evidence>
<keyword evidence="3" id="KW-1185">Reference proteome</keyword>
<comment type="caution">
    <text evidence="2">The sequence shown here is derived from an EMBL/GenBank/DDBJ whole genome shotgun (WGS) entry which is preliminary data.</text>
</comment>
<feature type="transmembrane region" description="Helical" evidence="1">
    <location>
        <begin position="230"/>
        <end position="248"/>
    </location>
</feature>
<dbReference type="EMBL" id="RCOS01000109">
    <property type="protein sequence ID" value="RSN73797.1"/>
    <property type="molecule type" value="Genomic_DNA"/>
</dbReference>
<gene>
    <name evidence="2" type="ORF">D6D85_09325</name>
</gene>
<dbReference type="Proteomes" id="UP000277582">
    <property type="component" value="Unassembled WGS sequence"/>
</dbReference>
<evidence type="ECO:0000313" key="3">
    <source>
        <dbReference type="Proteomes" id="UP000277582"/>
    </source>
</evidence>
<organism evidence="2 3">
    <name type="scientific">Candidatus Methanodesulfokora washburnensis</name>
    <dbReference type="NCBI Taxonomy" id="2478471"/>
    <lineage>
        <taxon>Archaea</taxon>
        <taxon>Thermoproteota</taxon>
        <taxon>Candidatus Korarchaeia</taxon>
        <taxon>Candidatus Korarchaeia incertae sedis</taxon>
        <taxon>Candidatus Methanodesulfokora</taxon>
    </lineage>
</organism>
<evidence type="ECO:0000256" key="1">
    <source>
        <dbReference type="SAM" id="Phobius"/>
    </source>
</evidence>
<accession>A0A3R9RMH3</accession>
<dbReference type="AlphaFoldDB" id="A0A3R9RMH3"/>